<evidence type="ECO:0000313" key="2">
    <source>
        <dbReference type="Proteomes" id="UP001315967"/>
    </source>
</evidence>
<dbReference type="Proteomes" id="UP001315967">
    <property type="component" value="Chromosome"/>
</dbReference>
<protein>
    <recommendedName>
        <fullName evidence="3">ABM domain-containing protein</fullName>
    </recommendedName>
</protein>
<gene>
    <name evidence="1" type="ORF">NRE15_11765</name>
</gene>
<dbReference type="EMBL" id="CP102453">
    <property type="protein sequence ID" value="UUX33568.1"/>
    <property type="molecule type" value="Genomic_DNA"/>
</dbReference>
<proteinExistence type="predicted"/>
<reference evidence="1 2" key="1">
    <citation type="submission" date="2022-08" db="EMBL/GenBank/DDBJ databases">
        <title>Aerococcaceae sp. nov isolated from spoiled eye mask.</title>
        <authorList>
            <person name="Zhou G."/>
            <person name="Xie X.-B."/>
            <person name="Shi Q.-S."/>
            <person name="Wang Y.-S."/>
            <person name="Wen X."/>
            <person name="Peng H."/>
            <person name="Yang X.-J."/>
            <person name="Tao H.-B."/>
            <person name="Huang X.-M."/>
        </authorList>
    </citation>
    <scope>NUCLEOTIDE SEQUENCE [LARGE SCALE GENOMIC DNA]</scope>
    <source>
        <strain evidence="2">DM20194951</strain>
    </source>
</reference>
<evidence type="ECO:0000313" key="1">
    <source>
        <dbReference type="EMBL" id="UUX33568.1"/>
    </source>
</evidence>
<sequence length="96" mass="10819">MSLGAYLQITLDIKPENREAAAKVYTEYRQPFLNQIEGAASKNLIVRDEVVQVLHGFNTVEHANAYLDSDLFKNNVFVGLQALWSSDSVIDIYQVT</sequence>
<keyword evidence="2" id="KW-1185">Reference proteome</keyword>
<evidence type="ECO:0008006" key="3">
    <source>
        <dbReference type="Google" id="ProtNLM"/>
    </source>
</evidence>
<accession>A0ABY5P579</accession>
<name>A0ABY5P579_9LACT</name>
<dbReference type="RefSeq" id="WP_313793069.1">
    <property type="nucleotide sequence ID" value="NZ_CP102453.1"/>
</dbReference>
<organism evidence="1 2">
    <name type="scientific">Fundicoccus culcitae</name>
    <dbReference type="NCBI Taxonomy" id="2969821"/>
    <lineage>
        <taxon>Bacteria</taxon>
        <taxon>Bacillati</taxon>
        <taxon>Bacillota</taxon>
        <taxon>Bacilli</taxon>
        <taxon>Lactobacillales</taxon>
        <taxon>Aerococcaceae</taxon>
        <taxon>Fundicoccus</taxon>
    </lineage>
</organism>